<name>A0A284RD90_ARMOS</name>
<evidence type="ECO:0000313" key="4">
    <source>
        <dbReference type="Proteomes" id="UP000219338"/>
    </source>
</evidence>
<dbReference type="InterPro" id="IPR028012">
    <property type="entry name" value="Rua1_C"/>
</dbReference>
<dbReference type="PANTHER" id="PTHR28125:SF2">
    <property type="entry name" value="MEIOTIC EXPRESSION UP-REGULATED PROTEIN 26"/>
    <property type="match status" value="1"/>
</dbReference>
<feature type="domain" description="Transcription regulator Rua1 C-terminal" evidence="2">
    <location>
        <begin position="186"/>
        <end position="306"/>
    </location>
</feature>
<sequence>MEDALRYPDLDGDQWLVEGYGESPVKNVSLLSPIKVASPVKSVSPSLYELYASYGFDGDVLSGGEESPVLRSSSSVVLARSLSPVKNAISSPLSLTGSQLESDAAMSPLTPLSSPSPPKRKRNDNEEESPCRKKPRKMGWTERVFSGEKVEVDRERFPLLYRRFPVSDFGGMAGATANAPREGWGDLYTPRWVKGRGADKMGLCGICVEPRERGGEGRAVWLGMKFSAYNYHMQYGHGISAHTTRPFSPPLAFRDVTRPNPAKGEKGSVTVGMCHHCRKWVPVEGVKDVQVKVPELFWWKHAAACHGASTIEGEDGVFEEDEVWNKVVTSCDQ</sequence>
<dbReference type="AlphaFoldDB" id="A0A284RD90"/>
<organism evidence="3 4">
    <name type="scientific">Armillaria ostoyae</name>
    <name type="common">Armillaria root rot fungus</name>
    <dbReference type="NCBI Taxonomy" id="47428"/>
    <lineage>
        <taxon>Eukaryota</taxon>
        <taxon>Fungi</taxon>
        <taxon>Dikarya</taxon>
        <taxon>Basidiomycota</taxon>
        <taxon>Agaricomycotina</taxon>
        <taxon>Agaricomycetes</taxon>
        <taxon>Agaricomycetidae</taxon>
        <taxon>Agaricales</taxon>
        <taxon>Marasmiineae</taxon>
        <taxon>Physalacriaceae</taxon>
        <taxon>Armillaria</taxon>
    </lineage>
</organism>
<dbReference type="Pfam" id="PF14616">
    <property type="entry name" value="Rua1_C"/>
    <property type="match status" value="1"/>
</dbReference>
<feature type="region of interest" description="Disordered" evidence="1">
    <location>
        <begin position="100"/>
        <end position="137"/>
    </location>
</feature>
<gene>
    <name evidence="3" type="ORF">ARMOST_10063</name>
</gene>
<accession>A0A284RD90</accession>
<dbReference type="OrthoDB" id="5595379at2759"/>
<protein>
    <recommendedName>
        <fullName evidence="2">Transcription regulator Rua1 C-terminal domain-containing protein</fullName>
    </recommendedName>
</protein>
<dbReference type="PANTHER" id="PTHR28125">
    <property type="entry name" value="MEIOTIC EXPRESSION UP-REGULATED PROTEIN 26"/>
    <property type="match status" value="1"/>
</dbReference>
<dbReference type="Proteomes" id="UP000219338">
    <property type="component" value="Unassembled WGS sequence"/>
</dbReference>
<keyword evidence="4" id="KW-1185">Reference proteome</keyword>
<proteinExistence type="predicted"/>
<evidence type="ECO:0000259" key="2">
    <source>
        <dbReference type="Pfam" id="PF14616"/>
    </source>
</evidence>
<dbReference type="EMBL" id="FUEG01000007">
    <property type="protein sequence ID" value="SJL06721.1"/>
    <property type="molecule type" value="Genomic_DNA"/>
</dbReference>
<evidence type="ECO:0000256" key="1">
    <source>
        <dbReference type="SAM" id="MobiDB-lite"/>
    </source>
</evidence>
<reference evidence="4" key="1">
    <citation type="journal article" date="2017" name="Nat. Ecol. Evol.">
        <title>Genome expansion and lineage-specific genetic innovations in the forest pathogenic fungi Armillaria.</title>
        <authorList>
            <person name="Sipos G."/>
            <person name="Prasanna A.N."/>
            <person name="Walter M.C."/>
            <person name="O'Connor E."/>
            <person name="Balint B."/>
            <person name="Krizsan K."/>
            <person name="Kiss B."/>
            <person name="Hess J."/>
            <person name="Varga T."/>
            <person name="Slot J."/>
            <person name="Riley R."/>
            <person name="Boka B."/>
            <person name="Rigling D."/>
            <person name="Barry K."/>
            <person name="Lee J."/>
            <person name="Mihaltcheva S."/>
            <person name="LaButti K."/>
            <person name="Lipzen A."/>
            <person name="Waldron R."/>
            <person name="Moloney N.M."/>
            <person name="Sperisen C."/>
            <person name="Kredics L."/>
            <person name="Vagvoelgyi C."/>
            <person name="Patrignani A."/>
            <person name="Fitzpatrick D."/>
            <person name="Nagy I."/>
            <person name="Doyle S."/>
            <person name="Anderson J.B."/>
            <person name="Grigoriev I.V."/>
            <person name="Gueldener U."/>
            <person name="Muensterkoetter M."/>
            <person name="Nagy L.G."/>
        </authorList>
    </citation>
    <scope>NUCLEOTIDE SEQUENCE [LARGE SCALE GENOMIC DNA]</scope>
    <source>
        <strain evidence="4">C18/9</strain>
    </source>
</reference>
<dbReference type="STRING" id="47428.A0A284RD90"/>
<evidence type="ECO:0000313" key="3">
    <source>
        <dbReference type="EMBL" id="SJL06721.1"/>
    </source>
</evidence>